<evidence type="ECO:0000313" key="1">
    <source>
        <dbReference type="EMBL" id="ADI18764.1"/>
    </source>
</evidence>
<reference evidence="1" key="1">
    <citation type="journal article" date="2011" name="Environ. Microbiol.">
        <title>Time-series analyses of Monterey Bay coastal microbial picoplankton using a 'genome proxy' microarray.</title>
        <authorList>
            <person name="Rich V.I."/>
            <person name="Pham V.D."/>
            <person name="Eppley J."/>
            <person name="Shi Y."/>
            <person name="DeLong E.F."/>
        </authorList>
    </citation>
    <scope>NUCLEOTIDE SEQUENCE</scope>
</reference>
<organism evidence="1">
    <name type="scientific">uncultured gamma proteobacterium HF4000_36I10</name>
    <dbReference type="NCBI Taxonomy" id="710989"/>
    <lineage>
        <taxon>Bacteria</taxon>
        <taxon>Pseudomonadati</taxon>
        <taxon>Pseudomonadota</taxon>
        <taxon>Gammaproteobacteria</taxon>
        <taxon>environmental samples</taxon>
    </lineage>
</organism>
<protein>
    <submittedName>
        <fullName evidence="1">Uncharacterized protein</fullName>
    </submittedName>
</protein>
<dbReference type="AlphaFoldDB" id="E0XWH3"/>
<dbReference type="EMBL" id="GU474899">
    <property type="protein sequence ID" value="ADI18764.1"/>
    <property type="molecule type" value="Genomic_DNA"/>
</dbReference>
<proteinExistence type="predicted"/>
<name>E0XWH3_9GAMM</name>
<accession>E0XWH3</accession>
<sequence>MAEGAERGIVELAGSFKIVGAEHDVAEHNAFLTVDGAKRLTNSRCEMQARQPRDASAGGGGLLR</sequence>